<dbReference type="InterPro" id="IPR006170">
    <property type="entry name" value="PBP/GOBP"/>
</dbReference>
<accession>A0A182YH66</accession>
<proteinExistence type="inferred from homology"/>
<dbReference type="VEuPathDB" id="VectorBase:ASTE016145"/>
<dbReference type="InterPro" id="IPR036728">
    <property type="entry name" value="PBP_GOBP_sf"/>
</dbReference>
<dbReference type="GO" id="GO:0005549">
    <property type="term" value="F:odorant binding"/>
    <property type="evidence" value="ECO:0007669"/>
    <property type="project" value="InterPro"/>
</dbReference>
<evidence type="ECO:0000256" key="2">
    <source>
        <dbReference type="ARBA" id="ARBA00008098"/>
    </source>
</evidence>
<evidence type="ECO:0000256" key="3">
    <source>
        <dbReference type="ARBA" id="ARBA00022525"/>
    </source>
</evidence>
<keyword evidence="5" id="KW-1185">Reference proteome</keyword>
<dbReference type="Gene3D" id="1.10.238.20">
    <property type="entry name" value="Pheromone/general odorant binding protein domain"/>
    <property type="match status" value="1"/>
</dbReference>
<dbReference type="CDD" id="cd23992">
    <property type="entry name" value="PBP_GOBP"/>
    <property type="match status" value="1"/>
</dbReference>
<dbReference type="SMR" id="A0A182YH66"/>
<dbReference type="GO" id="GO:0005576">
    <property type="term" value="C:extracellular region"/>
    <property type="evidence" value="ECO:0007669"/>
    <property type="project" value="UniProtKB-SubCell"/>
</dbReference>
<dbReference type="STRING" id="30069.A0A182YH66"/>
<comment type="subcellular location">
    <subcellularLocation>
        <location evidence="1">Secreted</location>
    </subcellularLocation>
</comment>
<dbReference type="Pfam" id="PF01395">
    <property type="entry name" value="PBP_GOBP"/>
    <property type="match status" value="1"/>
</dbReference>
<dbReference type="SMART" id="SM00708">
    <property type="entry name" value="PhBP"/>
    <property type="match status" value="1"/>
</dbReference>
<reference evidence="5" key="1">
    <citation type="journal article" date="2014" name="Genome Biol.">
        <title>Genome analysis of a major urban malaria vector mosquito, Anopheles stephensi.</title>
        <authorList>
            <person name="Jiang X."/>
            <person name="Peery A."/>
            <person name="Hall A.B."/>
            <person name="Sharma A."/>
            <person name="Chen X.G."/>
            <person name="Waterhouse R.M."/>
            <person name="Komissarov A."/>
            <person name="Riehle M.M."/>
            <person name="Shouche Y."/>
            <person name="Sharakhova M.V."/>
            <person name="Lawson D."/>
            <person name="Pakpour N."/>
            <person name="Arensburger P."/>
            <person name="Davidson V.L."/>
            <person name="Eiglmeier K."/>
            <person name="Emrich S."/>
            <person name="George P."/>
            <person name="Kennedy R.C."/>
            <person name="Mane S.P."/>
            <person name="Maslen G."/>
            <person name="Oringanje C."/>
            <person name="Qi Y."/>
            <person name="Settlage R."/>
            <person name="Tojo M."/>
            <person name="Tubio J.M."/>
            <person name="Unger M.F."/>
            <person name="Wang B."/>
            <person name="Vernick K.D."/>
            <person name="Ribeiro J.M."/>
            <person name="James A.A."/>
            <person name="Michel K."/>
            <person name="Riehle M.A."/>
            <person name="Luckhart S."/>
            <person name="Sharakhov I.V."/>
            <person name="Tu Z."/>
        </authorList>
    </citation>
    <scope>NUCLEOTIDE SEQUENCE [LARGE SCALE GENOMIC DNA]</scope>
    <source>
        <strain evidence="5">Indian</strain>
    </source>
</reference>
<comment type="similarity">
    <text evidence="2">Belongs to the PBP/GOBP family.</text>
</comment>
<dbReference type="OMA" id="FACIQST"/>
<evidence type="ECO:0000313" key="4">
    <source>
        <dbReference type="EnsemblMetazoa" id="ASTEI07802-PA"/>
    </source>
</evidence>
<dbReference type="EnsemblMetazoa" id="ASTEI07802-RA">
    <property type="protein sequence ID" value="ASTEI07802-PA"/>
    <property type="gene ID" value="ASTEI07802"/>
</dbReference>
<evidence type="ECO:0008006" key="6">
    <source>
        <dbReference type="Google" id="ProtNLM"/>
    </source>
</evidence>
<name>A0A182YH66_ANOST</name>
<evidence type="ECO:0000256" key="1">
    <source>
        <dbReference type="ARBA" id="ARBA00004613"/>
    </source>
</evidence>
<reference evidence="4" key="2">
    <citation type="submission" date="2020-05" db="UniProtKB">
        <authorList>
            <consortium name="EnsemblMetazoa"/>
        </authorList>
    </citation>
    <scope>IDENTIFICATION</scope>
    <source>
        <strain evidence="4">Indian</strain>
    </source>
</reference>
<dbReference type="SUPFAM" id="SSF47565">
    <property type="entry name" value="Insect pheromone/odorant-binding proteins"/>
    <property type="match status" value="1"/>
</dbReference>
<protein>
    <recommendedName>
        <fullName evidence="6">Odorant-binding protein 8</fullName>
    </recommendedName>
</protein>
<dbReference type="Proteomes" id="UP000076408">
    <property type="component" value="Unassembled WGS sequence"/>
</dbReference>
<evidence type="ECO:0000313" key="5">
    <source>
        <dbReference type="Proteomes" id="UP000076408"/>
    </source>
</evidence>
<keyword evidence="3" id="KW-0964">Secreted</keyword>
<organism evidence="4 5">
    <name type="scientific">Anopheles stephensi</name>
    <name type="common">Indo-Pakistan malaria mosquito</name>
    <dbReference type="NCBI Taxonomy" id="30069"/>
    <lineage>
        <taxon>Eukaryota</taxon>
        <taxon>Metazoa</taxon>
        <taxon>Ecdysozoa</taxon>
        <taxon>Arthropoda</taxon>
        <taxon>Hexapoda</taxon>
        <taxon>Insecta</taxon>
        <taxon>Pterygota</taxon>
        <taxon>Neoptera</taxon>
        <taxon>Endopterygota</taxon>
        <taxon>Diptera</taxon>
        <taxon>Nematocera</taxon>
        <taxon>Culicoidea</taxon>
        <taxon>Culicidae</taxon>
        <taxon>Anophelinae</taxon>
        <taxon>Anopheles</taxon>
    </lineage>
</organism>
<dbReference type="VEuPathDB" id="VectorBase:ASTEI07802"/>
<sequence length="178" mass="20693">MDPIPDDYTRRWAEVTYHVHTRLRFPQQYELRWCSAAMKTLLVSISLFVAAQGAYVVRTFADATRYKDECAKQYSVRGSPLIDYMRQVALHTDDADSRWCIIRCILHKSELLAIEQGDVLHESNVHAQMQYSNAIVEDPDDIRSETSRCLQEPNATHDECLRAYTFFACIQSTEYDLF</sequence>
<dbReference type="VEuPathDB" id="VectorBase:ASTEI20_041181"/>
<dbReference type="AlphaFoldDB" id="A0A182YH66"/>